<dbReference type="Pfam" id="PF08376">
    <property type="entry name" value="NIT"/>
    <property type="match status" value="1"/>
</dbReference>
<proteinExistence type="predicted"/>
<evidence type="ECO:0000313" key="3">
    <source>
        <dbReference type="Proteomes" id="UP000199227"/>
    </source>
</evidence>
<feature type="domain" description="Nitrate/nitrite sensing protein" evidence="1">
    <location>
        <begin position="57"/>
        <end position="128"/>
    </location>
</feature>
<dbReference type="OrthoDB" id="2489132at2"/>
<dbReference type="STRING" id="223786.SAMN05216234_1052"/>
<accession>A0A1I5M455</accession>
<evidence type="ECO:0000313" key="2">
    <source>
        <dbReference type="EMBL" id="SFP04428.1"/>
    </source>
</evidence>
<dbReference type="RefSeq" id="WP_092910919.1">
    <property type="nucleotide sequence ID" value="NZ_FOXB01000005.1"/>
</dbReference>
<evidence type="ECO:0000259" key="1">
    <source>
        <dbReference type="Pfam" id="PF08376"/>
    </source>
</evidence>
<reference evidence="2 3" key="1">
    <citation type="submission" date="2016-10" db="EMBL/GenBank/DDBJ databases">
        <authorList>
            <person name="de Groot N.N."/>
        </authorList>
    </citation>
    <scope>NUCLEOTIDE SEQUENCE [LARGE SCALE GENOMIC DNA]</scope>
    <source>
        <strain evidence="2 3">EP1-55-1</strain>
    </source>
</reference>
<dbReference type="AlphaFoldDB" id="A0A1I5M455"/>
<dbReference type="InterPro" id="IPR013587">
    <property type="entry name" value="Nitrate/nitrite_sensing"/>
</dbReference>
<gene>
    <name evidence="2" type="ORF">SAMN05216234_1052</name>
</gene>
<dbReference type="EMBL" id="FOXB01000005">
    <property type="protein sequence ID" value="SFP04428.1"/>
    <property type="molecule type" value="Genomic_DNA"/>
</dbReference>
<keyword evidence="3" id="KW-1185">Reference proteome</keyword>
<name>A0A1I5M455_9BACT</name>
<dbReference type="Proteomes" id="UP000199227">
    <property type="component" value="Unassembled WGS sequence"/>
</dbReference>
<protein>
    <submittedName>
        <fullName evidence="2">Nitrate and nitrite sensing</fullName>
    </submittedName>
</protein>
<sequence>MNLLSKLTIKGKMILLIILPTLSLLYFTSGDLNEHFKFQNKVEKVKELVTLSEKLSQLIHETQKERGASAGFVGSKGKKFVSKLPKQRKLTDKRIKEYQILLSSIDLSKYSPEFKQKLDLLNNDLKKLKIAHSDTKEYFLL</sequence>
<organism evidence="2 3">
    <name type="scientific">Hydrogenimonas thermophila</name>
    <dbReference type="NCBI Taxonomy" id="223786"/>
    <lineage>
        <taxon>Bacteria</taxon>
        <taxon>Pseudomonadati</taxon>
        <taxon>Campylobacterota</taxon>
        <taxon>Epsilonproteobacteria</taxon>
        <taxon>Campylobacterales</taxon>
        <taxon>Hydrogenimonadaceae</taxon>
        <taxon>Hydrogenimonas</taxon>
    </lineage>
</organism>